<proteinExistence type="predicted"/>
<reference evidence="2" key="1">
    <citation type="journal article" date="2023" name="Insect Mol. Biol.">
        <title>Genome sequencing provides insights into the evolution of gene families encoding plant cell wall-degrading enzymes in longhorned beetles.</title>
        <authorList>
            <person name="Shin N.R."/>
            <person name="Okamura Y."/>
            <person name="Kirsch R."/>
            <person name="Pauchet Y."/>
        </authorList>
    </citation>
    <scope>NUCLEOTIDE SEQUENCE</scope>
    <source>
        <strain evidence="2">RBIC_L_NR</strain>
    </source>
</reference>
<evidence type="ECO:0008006" key="4">
    <source>
        <dbReference type="Google" id="ProtNLM"/>
    </source>
</evidence>
<evidence type="ECO:0000313" key="2">
    <source>
        <dbReference type="EMBL" id="KAJ8972509.1"/>
    </source>
</evidence>
<protein>
    <recommendedName>
        <fullName evidence="4">Pentatricopeptide repeat-containing protein</fullName>
    </recommendedName>
</protein>
<comment type="caution">
    <text evidence="2">The sequence shown here is derived from an EMBL/GenBank/DDBJ whole genome shotgun (WGS) entry which is preliminary data.</text>
</comment>
<feature type="transmembrane region" description="Helical" evidence="1">
    <location>
        <begin position="67"/>
        <end position="86"/>
    </location>
</feature>
<evidence type="ECO:0000313" key="3">
    <source>
        <dbReference type="Proteomes" id="UP001162156"/>
    </source>
</evidence>
<gene>
    <name evidence="2" type="ORF">NQ314_000153</name>
</gene>
<organism evidence="2 3">
    <name type="scientific">Rhamnusium bicolor</name>
    <dbReference type="NCBI Taxonomy" id="1586634"/>
    <lineage>
        <taxon>Eukaryota</taxon>
        <taxon>Metazoa</taxon>
        <taxon>Ecdysozoa</taxon>
        <taxon>Arthropoda</taxon>
        <taxon>Hexapoda</taxon>
        <taxon>Insecta</taxon>
        <taxon>Pterygota</taxon>
        <taxon>Neoptera</taxon>
        <taxon>Endopterygota</taxon>
        <taxon>Coleoptera</taxon>
        <taxon>Polyphaga</taxon>
        <taxon>Cucujiformia</taxon>
        <taxon>Chrysomeloidea</taxon>
        <taxon>Cerambycidae</taxon>
        <taxon>Lepturinae</taxon>
        <taxon>Rhagiini</taxon>
        <taxon>Rhamnusium</taxon>
    </lineage>
</organism>
<dbReference type="EMBL" id="JANEYF010000048">
    <property type="protein sequence ID" value="KAJ8972509.1"/>
    <property type="molecule type" value="Genomic_DNA"/>
</dbReference>
<dbReference type="AlphaFoldDB" id="A0AAV8ZWZ5"/>
<accession>A0AAV8ZWZ5</accession>
<sequence length="87" mass="9998">MDYVRLDGHRDNAKIILERMETKNVNIQNLPYGYTCLMGSSENMIRIREVTDQSSAEVSIKNSNMKIHCVFAAYILLCIINALLYII</sequence>
<keyword evidence="1" id="KW-0472">Membrane</keyword>
<name>A0AAV8ZWZ5_9CUCU</name>
<dbReference type="Proteomes" id="UP001162156">
    <property type="component" value="Unassembled WGS sequence"/>
</dbReference>
<evidence type="ECO:0000256" key="1">
    <source>
        <dbReference type="SAM" id="Phobius"/>
    </source>
</evidence>
<keyword evidence="1" id="KW-0812">Transmembrane</keyword>
<keyword evidence="3" id="KW-1185">Reference proteome</keyword>
<keyword evidence="1" id="KW-1133">Transmembrane helix</keyword>